<feature type="compositionally biased region" description="Low complexity" evidence="2">
    <location>
        <begin position="121"/>
        <end position="137"/>
    </location>
</feature>
<dbReference type="Proteomes" id="UP000001542">
    <property type="component" value="Unassembled WGS sequence"/>
</dbReference>
<name>A2E924_TRIV3</name>
<evidence type="ECO:0000313" key="4">
    <source>
        <dbReference type="Proteomes" id="UP000001542"/>
    </source>
</evidence>
<feature type="compositionally biased region" description="Pro residues" evidence="2">
    <location>
        <begin position="138"/>
        <end position="152"/>
    </location>
</feature>
<evidence type="ECO:0000313" key="3">
    <source>
        <dbReference type="EMBL" id="EAY10818.1"/>
    </source>
</evidence>
<dbReference type="RefSeq" id="XP_001323041.1">
    <property type="nucleotide sequence ID" value="XM_001323006.1"/>
</dbReference>
<dbReference type="AlphaFoldDB" id="A2E924"/>
<feature type="region of interest" description="Disordered" evidence="2">
    <location>
        <begin position="271"/>
        <end position="290"/>
    </location>
</feature>
<reference evidence="3" key="1">
    <citation type="submission" date="2006-10" db="EMBL/GenBank/DDBJ databases">
        <authorList>
            <person name="Amadeo P."/>
            <person name="Zhao Q."/>
            <person name="Wortman J."/>
            <person name="Fraser-Liggett C."/>
            <person name="Carlton J."/>
        </authorList>
    </citation>
    <scope>NUCLEOTIDE SEQUENCE</scope>
    <source>
        <strain evidence="3">G3</strain>
    </source>
</reference>
<feature type="compositionally biased region" description="Pro residues" evidence="2">
    <location>
        <begin position="81"/>
        <end position="93"/>
    </location>
</feature>
<dbReference type="VEuPathDB" id="TrichDB:TVAGG3_0542120"/>
<feature type="region of interest" description="Disordered" evidence="2">
    <location>
        <begin position="1"/>
        <end position="158"/>
    </location>
</feature>
<evidence type="ECO:0000256" key="2">
    <source>
        <dbReference type="SAM" id="MobiDB-lite"/>
    </source>
</evidence>
<keyword evidence="4" id="KW-1185">Reference proteome</keyword>
<feature type="coiled-coil region" evidence="1">
    <location>
        <begin position="320"/>
        <end position="368"/>
    </location>
</feature>
<sequence length="372" mass="41361">MTDDVSVEKPLFKYIPNEIDSSGDDNSSRASSLADSQSSSDNKNTSPMQTMSTPELASEVASLQPTSNSSKAIARGQSQFLPPPPSKRPPPPIKTKERSYTLKSLPIPPPPSMKPPPPKRTIPIPNYGPDDSISNPPLSIPDPPPFTPPPPMHHSMSGLPKQLQAKARRREKTVYAPMTAPIVQDDSSTILSFLDSSSTNVKGTGMFYEPVEHVRLPPRPRSISCLQMPIDFSNPSFLQEQASVSIKEPAKRAMPTRKRIERKTGSFIGKRDKSLIDTSEEDTSNKEKRKKILQKATSVEDPTLNDENGAWRKLPETLTEDDLKSEIENLKKKIAIVSGQNKFLNTKKAEFVEELRNLRNRITEILMEDDNL</sequence>
<dbReference type="InParanoid" id="A2E924"/>
<dbReference type="VEuPathDB" id="TrichDB:TVAG_258200"/>
<feature type="compositionally biased region" description="Basic and acidic residues" evidence="2">
    <location>
        <begin position="1"/>
        <end position="11"/>
    </location>
</feature>
<accession>A2E924</accession>
<gene>
    <name evidence="3" type="ORF">TVAG_258200</name>
</gene>
<keyword evidence="1" id="KW-0175">Coiled coil</keyword>
<evidence type="ECO:0000256" key="1">
    <source>
        <dbReference type="SAM" id="Coils"/>
    </source>
</evidence>
<proteinExistence type="predicted"/>
<dbReference type="KEGG" id="tva:4768754"/>
<feature type="compositionally biased region" description="Low complexity" evidence="2">
    <location>
        <begin position="24"/>
        <end position="42"/>
    </location>
</feature>
<reference evidence="3" key="2">
    <citation type="journal article" date="2007" name="Science">
        <title>Draft genome sequence of the sexually transmitted pathogen Trichomonas vaginalis.</title>
        <authorList>
            <person name="Carlton J.M."/>
            <person name="Hirt R.P."/>
            <person name="Silva J.C."/>
            <person name="Delcher A.L."/>
            <person name="Schatz M."/>
            <person name="Zhao Q."/>
            <person name="Wortman J.R."/>
            <person name="Bidwell S.L."/>
            <person name="Alsmark U.C.M."/>
            <person name="Besteiro S."/>
            <person name="Sicheritz-Ponten T."/>
            <person name="Noel C.J."/>
            <person name="Dacks J.B."/>
            <person name="Foster P.G."/>
            <person name="Simillion C."/>
            <person name="Van de Peer Y."/>
            <person name="Miranda-Saavedra D."/>
            <person name="Barton G.J."/>
            <person name="Westrop G.D."/>
            <person name="Mueller S."/>
            <person name="Dessi D."/>
            <person name="Fiori P.L."/>
            <person name="Ren Q."/>
            <person name="Paulsen I."/>
            <person name="Zhang H."/>
            <person name="Bastida-Corcuera F.D."/>
            <person name="Simoes-Barbosa A."/>
            <person name="Brown M.T."/>
            <person name="Hayes R.D."/>
            <person name="Mukherjee M."/>
            <person name="Okumura C.Y."/>
            <person name="Schneider R."/>
            <person name="Smith A.J."/>
            <person name="Vanacova S."/>
            <person name="Villalvazo M."/>
            <person name="Haas B.J."/>
            <person name="Pertea M."/>
            <person name="Feldblyum T.V."/>
            <person name="Utterback T.R."/>
            <person name="Shu C.L."/>
            <person name="Osoegawa K."/>
            <person name="de Jong P.J."/>
            <person name="Hrdy I."/>
            <person name="Horvathova L."/>
            <person name="Zubacova Z."/>
            <person name="Dolezal P."/>
            <person name="Malik S.B."/>
            <person name="Logsdon J.M. Jr."/>
            <person name="Henze K."/>
            <person name="Gupta A."/>
            <person name="Wang C.C."/>
            <person name="Dunne R.L."/>
            <person name="Upcroft J.A."/>
            <person name="Upcroft P."/>
            <person name="White O."/>
            <person name="Salzberg S.L."/>
            <person name="Tang P."/>
            <person name="Chiu C.-H."/>
            <person name="Lee Y.-S."/>
            <person name="Embley T.M."/>
            <person name="Coombs G.H."/>
            <person name="Mottram J.C."/>
            <person name="Tachezy J."/>
            <person name="Fraser-Liggett C.M."/>
            <person name="Johnson P.J."/>
        </authorList>
    </citation>
    <scope>NUCLEOTIDE SEQUENCE [LARGE SCALE GENOMIC DNA]</scope>
    <source>
        <strain evidence="3">G3</strain>
    </source>
</reference>
<feature type="compositionally biased region" description="Polar residues" evidence="2">
    <location>
        <begin position="43"/>
        <end position="80"/>
    </location>
</feature>
<feature type="compositionally biased region" description="Pro residues" evidence="2">
    <location>
        <begin position="106"/>
        <end position="120"/>
    </location>
</feature>
<dbReference type="EMBL" id="DS113331">
    <property type="protein sequence ID" value="EAY10818.1"/>
    <property type="molecule type" value="Genomic_DNA"/>
</dbReference>
<protein>
    <submittedName>
        <fullName evidence="3">Uncharacterized protein</fullName>
    </submittedName>
</protein>
<dbReference type="SMR" id="A2E924"/>
<organism evidence="3 4">
    <name type="scientific">Trichomonas vaginalis (strain ATCC PRA-98 / G3)</name>
    <dbReference type="NCBI Taxonomy" id="412133"/>
    <lineage>
        <taxon>Eukaryota</taxon>
        <taxon>Metamonada</taxon>
        <taxon>Parabasalia</taxon>
        <taxon>Trichomonadida</taxon>
        <taxon>Trichomonadidae</taxon>
        <taxon>Trichomonas</taxon>
    </lineage>
</organism>